<evidence type="ECO:0000313" key="1">
    <source>
        <dbReference type="EMBL" id="KAG2851332.1"/>
    </source>
</evidence>
<dbReference type="Proteomes" id="UP000760860">
    <property type="component" value="Unassembled WGS sequence"/>
</dbReference>
<evidence type="ECO:0000313" key="4">
    <source>
        <dbReference type="EMBL" id="KAG3214195.1"/>
    </source>
</evidence>
<dbReference type="EMBL" id="JAENGZ010001827">
    <property type="protein sequence ID" value="KAG6946065.1"/>
    <property type="molecule type" value="Genomic_DNA"/>
</dbReference>
<dbReference type="EMBL" id="RCMV01000660">
    <property type="protein sequence ID" value="KAG3214195.1"/>
    <property type="molecule type" value="Genomic_DNA"/>
</dbReference>
<dbReference type="Proteomes" id="UP000251314">
    <property type="component" value="Unassembled WGS sequence"/>
</dbReference>
<gene>
    <name evidence="5" type="ORF">JG687_00016936</name>
    <name evidence="6" type="ORF">PC110_g14908</name>
    <name evidence="1" type="ORF">PC113_g16003</name>
    <name evidence="2" type="ORF">PC115_g16164</name>
    <name evidence="3" type="ORF">PC118_g16017</name>
    <name evidence="4" type="ORF">PC129_g14877</name>
</gene>
<keyword evidence="7" id="KW-1185">Reference proteome</keyword>
<reference evidence="5" key="3">
    <citation type="submission" date="2021-01" db="EMBL/GenBank/DDBJ databases">
        <title>Phytophthora aleatoria, a newly-described species from Pinus radiata is distinct from Phytophthora cactorum isolates based on comparative genomics.</title>
        <authorList>
            <person name="Mcdougal R."/>
            <person name="Panda P."/>
            <person name="Williams N."/>
            <person name="Studholme D.J."/>
        </authorList>
    </citation>
    <scope>NUCLEOTIDE SEQUENCE</scope>
    <source>
        <strain evidence="5">NZFS 3830</strain>
    </source>
</reference>
<accession>A0A329RW09</accession>
<protein>
    <submittedName>
        <fullName evidence="6">Uncharacterized protein</fullName>
    </submittedName>
</protein>
<dbReference type="Proteomes" id="UP000774804">
    <property type="component" value="Unassembled WGS sequence"/>
</dbReference>
<sequence>MDFCKAEGEELGVQVGVRTFGWESQRHHGRQLLHGEDELLDYYTAASKGPSAAAAHA</sequence>
<name>A0A329RW09_9STRA</name>
<reference evidence="1" key="2">
    <citation type="submission" date="2018-10" db="EMBL/GenBank/DDBJ databases">
        <title>Effector identification in a new, highly contiguous assembly of the strawberry crown rot pathogen Phytophthora cactorum.</title>
        <authorList>
            <person name="Armitage A.D."/>
            <person name="Nellist C.F."/>
            <person name="Bates H."/>
            <person name="Vickerstaff R.J."/>
            <person name="Harrison R.J."/>
        </authorList>
    </citation>
    <scope>NUCLEOTIDE SEQUENCE</scope>
    <source>
        <strain evidence="1">15-7</strain>
        <strain evidence="2">4032</strain>
        <strain evidence="3">P415</strain>
        <strain evidence="4">P421</strain>
    </source>
</reference>
<evidence type="ECO:0000313" key="6">
    <source>
        <dbReference type="EMBL" id="RAW28721.1"/>
    </source>
</evidence>
<dbReference type="Proteomes" id="UP000688947">
    <property type="component" value="Unassembled WGS sequence"/>
</dbReference>
<dbReference type="EMBL" id="RCML01000646">
    <property type="protein sequence ID" value="KAG2971889.1"/>
    <property type="molecule type" value="Genomic_DNA"/>
</dbReference>
<evidence type="ECO:0000313" key="3">
    <source>
        <dbReference type="EMBL" id="KAG2971889.1"/>
    </source>
</evidence>
<organism evidence="6 7">
    <name type="scientific">Phytophthora cactorum</name>
    <dbReference type="NCBI Taxonomy" id="29920"/>
    <lineage>
        <taxon>Eukaryota</taxon>
        <taxon>Sar</taxon>
        <taxon>Stramenopiles</taxon>
        <taxon>Oomycota</taxon>
        <taxon>Peronosporomycetes</taxon>
        <taxon>Peronosporales</taxon>
        <taxon>Peronosporaceae</taxon>
        <taxon>Phytophthora</taxon>
    </lineage>
</organism>
<evidence type="ECO:0000313" key="7">
    <source>
        <dbReference type="Proteomes" id="UP000251314"/>
    </source>
</evidence>
<evidence type="ECO:0000313" key="5">
    <source>
        <dbReference type="EMBL" id="KAG6946065.1"/>
    </source>
</evidence>
<dbReference type="Proteomes" id="UP000697107">
    <property type="component" value="Unassembled WGS sequence"/>
</dbReference>
<dbReference type="EMBL" id="MJFZ01000472">
    <property type="protein sequence ID" value="RAW28721.1"/>
    <property type="molecule type" value="Genomic_DNA"/>
</dbReference>
<dbReference type="EMBL" id="RCMG01000615">
    <property type="protein sequence ID" value="KAG2851332.1"/>
    <property type="molecule type" value="Genomic_DNA"/>
</dbReference>
<comment type="caution">
    <text evidence="6">The sequence shown here is derived from an EMBL/GenBank/DDBJ whole genome shotgun (WGS) entry which is preliminary data.</text>
</comment>
<evidence type="ECO:0000313" key="2">
    <source>
        <dbReference type="EMBL" id="KAG2900548.1"/>
    </source>
</evidence>
<dbReference type="VEuPathDB" id="FungiDB:PC110_g14908"/>
<dbReference type="AlphaFoldDB" id="A0A329RW09"/>
<dbReference type="EMBL" id="RCMI01000693">
    <property type="protein sequence ID" value="KAG2900548.1"/>
    <property type="molecule type" value="Genomic_DNA"/>
</dbReference>
<dbReference type="Proteomes" id="UP000735874">
    <property type="component" value="Unassembled WGS sequence"/>
</dbReference>
<reference evidence="6 7" key="1">
    <citation type="submission" date="2018-01" db="EMBL/GenBank/DDBJ databases">
        <title>Draft genome of the strawberry crown rot pathogen Phytophthora cactorum.</title>
        <authorList>
            <person name="Armitage A.D."/>
            <person name="Lysoe E."/>
            <person name="Nellist C.F."/>
            <person name="Harrison R.J."/>
            <person name="Brurberg M.B."/>
        </authorList>
    </citation>
    <scope>NUCLEOTIDE SEQUENCE [LARGE SCALE GENOMIC DNA]</scope>
    <source>
        <strain evidence="6 7">10300</strain>
    </source>
</reference>
<dbReference type="OrthoDB" id="10288027at2759"/>
<proteinExistence type="predicted"/>